<organism evidence="1 2">
    <name type="scientific">Panagrolaimus sp. JU765</name>
    <dbReference type="NCBI Taxonomy" id="591449"/>
    <lineage>
        <taxon>Eukaryota</taxon>
        <taxon>Metazoa</taxon>
        <taxon>Ecdysozoa</taxon>
        <taxon>Nematoda</taxon>
        <taxon>Chromadorea</taxon>
        <taxon>Rhabditida</taxon>
        <taxon>Tylenchina</taxon>
        <taxon>Panagrolaimomorpha</taxon>
        <taxon>Panagrolaimoidea</taxon>
        <taxon>Panagrolaimidae</taxon>
        <taxon>Panagrolaimus</taxon>
    </lineage>
</organism>
<sequence length="485" mass="55011">MQLEDNTAPILFDNEFVKFVAEDSHIGTVSDAVSESILNHIHYAMRMILLYAKENQIACARTELGLDDIRIALKDLGINEPIGFGFETGYVRRAKHDSKIQLDPLPNAQDVTKLQVEPVDEFFDADVCMTAHWLVIDGVQPAIPENPLKDYNNMENGDLDPDKPTLANTLLLKDLGKKMPKTEHVQIKTVTTHSVSLEQQIYFKEIMETVMCAEEQKRAAALLALKTDPGLQVLAPRFSNLFAEGVRCNLIQENVAFLIYLMRIMDSLVMNSTINLEKCLHEIVPAITSCLVIKSIGPEGAKDASWTLRDFCGKLLMKILTRYKIPQVRIRILRVFSQIFQQRDPSVPSLYAVVHAIHLFGVEAVENILFPNLSVIKTTLSKSRTAPNRTKTGDDPEAYGKQRLTDLVMRLMKNYANSDRMPEKSLEHCRIVFGPYGDDIYYMISPDNDRRQSHLFESTCLPNTFNETSFLMFLTSSFTIRPEMM</sequence>
<dbReference type="WBParaSite" id="JU765_v2.g19683.t1">
    <property type="protein sequence ID" value="JU765_v2.g19683.t1"/>
    <property type="gene ID" value="JU765_v2.g19683"/>
</dbReference>
<proteinExistence type="predicted"/>
<reference evidence="2" key="1">
    <citation type="submission" date="2022-11" db="UniProtKB">
        <authorList>
            <consortium name="WormBaseParasite"/>
        </authorList>
    </citation>
    <scope>IDENTIFICATION</scope>
</reference>
<dbReference type="Proteomes" id="UP000887576">
    <property type="component" value="Unplaced"/>
</dbReference>
<evidence type="ECO:0000313" key="1">
    <source>
        <dbReference type="Proteomes" id="UP000887576"/>
    </source>
</evidence>
<name>A0AC34QVB1_9BILA</name>
<evidence type="ECO:0000313" key="2">
    <source>
        <dbReference type="WBParaSite" id="JU765_v2.g19683.t1"/>
    </source>
</evidence>
<accession>A0AC34QVB1</accession>
<protein>
    <submittedName>
        <fullName evidence="2">TAF6 C-terminal HEAT repeat domain-containing protein</fullName>
    </submittedName>
</protein>